<dbReference type="PROSITE" id="PS51749">
    <property type="entry name" value="HNH_CAS9"/>
    <property type="match status" value="1"/>
</dbReference>
<dbReference type="Pfam" id="PF13395">
    <property type="entry name" value="HNH_4"/>
    <property type="match status" value="1"/>
</dbReference>
<dbReference type="GO" id="GO:0004519">
    <property type="term" value="F:endonuclease activity"/>
    <property type="evidence" value="ECO:0007669"/>
    <property type="project" value="UniProtKB-UniRule"/>
</dbReference>
<dbReference type="EMBL" id="FRCL01000001">
    <property type="protein sequence ID" value="SHL79951.1"/>
    <property type="molecule type" value="Genomic_DNA"/>
</dbReference>
<keyword evidence="10" id="KW-0464">Manganese</keyword>
<dbReference type="InterPro" id="IPR003615">
    <property type="entry name" value="HNH_nuc"/>
</dbReference>
<feature type="domain" description="HNH Cas9-type" evidence="14">
    <location>
        <begin position="758"/>
        <end position="928"/>
    </location>
</feature>
<dbReference type="GO" id="GO:0051607">
    <property type="term" value="P:defense response to virus"/>
    <property type="evidence" value="ECO:0007669"/>
    <property type="project" value="UniProtKB-KW"/>
</dbReference>
<dbReference type="InterPro" id="IPR041383">
    <property type="entry name" value="RuvC_III"/>
</dbReference>
<dbReference type="GO" id="GO:0003677">
    <property type="term" value="F:DNA binding"/>
    <property type="evidence" value="ECO:0007669"/>
    <property type="project" value="UniProtKB-UniRule"/>
</dbReference>
<evidence type="ECO:0000256" key="8">
    <source>
        <dbReference type="ARBA" id="ARBA00023118"/>
    </source>
</evidence>
<keyword evidence="3" id="KW-0479">Metal-binding</keyword>
<keyword evidence="4 12" id="KW-0255">Endonuclease</keyword>
<dbReference type="Pfam" id="PF18541">
    <property type="entry name" value="RuvC_III"/>
    <property type="match status" value="1"/>
</dbReference>
<dbReference type="GO" id="GO:0046872">
    <property type="term" value="F:metal ion binding"/>
    <property type="evidence" value="ECO:0007669"/>
    <property type="project" value="UniProtKB-KW"/>
</dbReference>
<evidence type="ECO:0000256" key="3">
    <source>
        <dbReference type="ARBA" id="ARBA00022723"/>
    </source>
</evidence>
<dbReference type="InterPro" id="IPR036397">
    <property type="entry name" value="RNaseH_sf"/>
</dbReference>
<evidence type="ECO:0000256" key="4">
    <source>
        <dbReference type="ARBA" id="ARBA00022759"/>
    </source>
</evidence>
<dbReference type="GO" id="GO:0016787">
    <property type="term" value="F:hydrolase activity"/>
    <property type="evidence" value="ECO:0007669"/>
    <property type="project" value="UniProtKB-KW"/>
</dbReference>
<keyword evidence="13" id="KW-0175">Coiled coil</keyword>
<evidence type="ECO:0000313" key="15">
    <source>
        <dbReference type="EMBL" id="SHL79951.1"/>
    </source>
</evidence>
<keyword evidence="9 12" id="KW-0238">DNA-binding</keyword>
<dbReference type="STRING" id="178356.SAMN05216269_101146"/>
<dbReference type="Gene3D" id="3.30.420.10">
    <property type="entry name" value="Ribonuclease H-like superfamily/Ribonuclease H"/>
    <property type="match status" value="1"/>
</dbReference>
<dbReference type="InterPro" id="IPR033114">
    <property type="entry name" value="HNH_CAS9"/>
</dbReference>
<organism evidence="15 16">
    <name type="scientific">Flavobacterium xinjiangense</name>
    <dbReference type="NCBI Taxonomy" id="178356"/>
    <lineage>
        <taxon>Bacteria</taxon>
        <taxon>Pseudomonadati</taxon>
        <taxon>Bacteroidota</taxon>
        <taxon>Flavobacteriia</taxon>
        <taxon>Flavobacteriales</taxon>
        <taxon>Flavobacteriaceae</taxon>
        <taxon>Flavobacterium</taxon>
    </lineage>
</organism>
<reference evidence="16" key="1">
    <citation type="submission" date="2016-11" db="EMBL/GenBank/DDBJ databases">
        <authorList>
            <person name="Varghese N."/>
            <person name="Submissions S."/>
        </authorList>
    </citation>
    <scope>NUCLEOTIDE SEQUENCE [LARGE SCALE GENOMIC DNA]</scope>
    <source>
        <strain evidence="16">CGMCC 1.2749</strain>
    </source>
</reference>
<dbReference type="GO" id="GO:0003723">
    <property type="term" value="F:RNA binding"/>
    <property type="evidence" value="ECO:0007669"/>
    <property type="project" value="UniProtKB-UniRule"/>
</dbReference>
<comment type="cofactor">
    <cofactor evidence="1">
        <name>Mg(2+)</name>
        <dbReference type="ChEBI" id="CHEBI:18420"/>
    </cofactor>
</comment>
<evidence type="ECO:0000256" key="13">
    <source>
        <dbReference type="SAM" id="Coils"/>
    </source>
</evidence>
<dbReference type="NCBIfam" id="TIGR01865">
    <property type="entry name" value="cas_Csn1"/>
    <property type="match status" value="2"/>
</dbReference>
<sequence length="1449" mass="169767">MSKTIAYDLGTNSIGWSIREDQKEGNQILNAGVITFNKGVGEEKNIEYSLAASRTGRRSLRRRYQSHKYKLWSTLEILITSGYCPMTIEELDLWRKYTKGIGRKYPVNAVLFNNWIKLDFNNDGKPDYTSPYELRSELINQNLDFTLEENRHKLGRVLYHIAQHRAFKSSKKVQSDDSKEVKKEIIDEEYIGAEAPKVAAFTKFILSLGIEIKETVGATFYDAETKGIRIRENLQQYVVRKQLQQEIKSIFDFQVLSFDALFGKEIAKSSIFWNRPLRSQKGTIGKCTLEPNKYRCPVSHPEFEVFRAWSFLNNIKFRNKQENDSQWTKLPLEIKEAIYQKLFLGRLKADFEFSEIIDFVEKYNQHRNWELNYKAKTNVAASPVSARLQAIFGENWKLFTHNTTKTRINKKGIAHNITYTIEDIWHILFSYDDEEEVERFASENLELNEKQTKSILLLWFKMPVAYGMLSSTAIKNINVFLQKGLIYTEAVLLSKIPSLLKETWANNEDFLISEIGNIIDTNREEKKDIAIVNNLIAKYKSLELEEQFGYKNVQYKLDLSDKNDVLDTCIENYGAKTWEGLDEKIKELRIKKINDFYQKFFSNSKRDYFKSPHLLDTLKRFLDDNFNLPKNELNKLYHPSQIEIYPPAKEQYYKHLDQSLTLLDRPDKTGAFKNPMAMRTLFELRKLTNYLIITGQIEQETRVVVEVARELNDANMRWAIETYQNRRREENKEFALAIVEILEEFPNSKANPESNEDIDKFRLWLEQIEDDTTNDGKSEYTKYEWANTKSKVYKAVSSAKEMIDKYRLWREQSCKCMYTGRPINMFDLFSENNTDFEHTIPRSISFDNSLANLTVCDFAYNRTIKKNKLPTSLENYENDTTINGKYYTAIKPRLIDWEKKVESIKNNIEFWKKKSKQASDKEFKDKAIRQKHLWKMDLDYWQNKIHRFTTEEVTIGFKNSQLVDTQLISKYAFHYLKTVFNKVEVQKGSITAEFRKIFGVQDPNEKKSRDSHSHHAKDAAILTLIPSANKREEILKKAYSYYESNYKQYTETPYKGFSRNHIDEINDNTLINNIANDQRLIPANKKVRASAKIVYFKDNNGNKIKDEEGNPISKYAKGDSIRGQLHKETFLGAVKLLKKDENGKAIRNENGNFILDDTKYVTRKSLVYKKNNDSPGFSKLEEIEKCIVDKNLFQIIKKQVETAGGFKEALTDGVWMYSTERKDKDGKIVKNAEKINKIRRIRVFTADKNPPIIKKQTHQTEKPIVFLENRDHKQNYYATSGDGYLYLFYEGAVKGKLERDYECYSLLEVSKLNKIKATTLEDLLPKLKTVKNTEIPLRAILKSGQKVFFFKENMDELKELPKNELMKRLYRILYFEKDGLKKDGGIKRDGRIQFKFHSEARQDTKLENAESSLDFENPHPKLRLSKGNFDFAIENKDFTINADGTIKWL</sequence>
<name>A0A1M7DKA7_9FLAO</name>
<dbReference type="RefSeq" id="WP_073203812.1">
    <property type="nucleotide sequence ID" value="NZ_FRCL01000001.1"/>
</dbReference>
<evidence type="ECO:0000313" key="16">
    <source>
        <dbReference type="Proteomes" id="UP000184092"/>
    </source>
</evidence>
<proteinExistence type="predicted"/>
<evidence type="ECO:0000256" key="5">
    <source>
        <dbReference type="ARBA" id="ARBA00022801"/>
    </source>
</evidence>
<dbReference type="Gene3D" id="1.10.30.50">
    <property type="match status" value="1"/>
</dbReference>
<keyword evidence="6" id="KW-0460">Magnesium</keyword>
<dbReference type="Proteomes" id="UP000184092">
    <property type="component" value="Unassembled WGS sequence"/>
</dbReference>
<keyword evidence="7" id="KW-0694">RNA-binding</keyword>
<evidence type="ECO:0000256" key="11">
    <source>
        <dbReference type="ARBA" id="ARBA00046380"/>
    </source>
</evidence>
<keyword evidence="16" id="KW-1185">Reference proteome</keyword>
<evidence type="ECO:0000256" key="6">
    <source>
        <dbReference type="ARBA" id="ARBA00022842"/>
    </source>
</evidence>
<evidence type="ECO:0000256" key="12">
    <source>
        <dbReference type="PROSITE-ProRule" id="PRU01085"/>
    </source>
</evidence>
<evidence type="ECO:0000256" key="1">
    <source>
        <dbReference type="ARBA" id="ARBA00001946"/>
    </source>
</evidence>
<dbReference type="OrthoDB" id="9777169at2"/>
<comment type="subunit">
    <text evidence="11">Monomer. Binds crRNA and tracrRNA.</text>
</comment>
<dbReference type="InterPro" id="IPR028629">
    <property type="entry name" value="Cas9"/>
</dbReference>
<evidence type="ECO:0000256" key="7">
    <source>
        <dbReference type="ARBA" id="ARBA00022884"/>
    </source>
</evidence>
<evidence type="ECO:0000256" key="9">
    <source>
        <dbReference type="ARBA" id="ARBA00023125"/>
    </source>
</evidence>
<evidence type="ECO:0000256" key="10">
    <source>
        <dbReference type="ARBA" id="ARBA00023211"/>
    </source>
</evidence>
<protein>
    <submittedName>
        <fullName evidence="15">CRISPR-associated endonuclease Csn1</fullName>
    </submittedName>
</protein>
<gene>
    <name evidence="15" type="ORF">SAMN05216269_101146</name>
</gene>
<keyword evidence="5 12" id="KW-0378">Hydrolase</keyword>
<accession>A0A1M7DKA7</accession>
<feature type="coiled-coil region" evidence="13">
    <location>
        <begin position="894"/>
        <end position="921"/>
    </location>
</feature>
<evidence type="ECO:0000259" key="14">
    <source>
        <dbReference type="PROSITE" id="PS51749"/>
    </source>
</evidence>
<keyword evidence="2 12" id="KW-0540">Nuclease</keyword>
<keyword evidence="8" id="KW-0051">Antiviral defense</keyword>
<evidence type="ECO:0000256" key="2">
    <source>
        <dbReference type="ARBA" id="ARBA00022722"/>
    </source>
</evidence>